<gene>
    <name evidence="9" type="ORF">HII30_02315</name>
</gene>
<dbReference type="RefSeq" id="WP_169503328.1">
    <property type="nucleotide sequence ID" value="NZ_JABBPN010000002.1"/>
</dbReference>
<feature type="transmembrane region" description="Helical" evidence="7">
    <location>
        <begin position="230"/>
        <end position="254"/>
    </location>
</feature>
<dbReference type="Proteomes" id="UP000565468">
    <property type="component" value="Unassembled WGS sequence"/>
</dbReference>
<feature type="transmembrane region" description="Helical" evidence="7">
    <location>
        <begin position="125"/>
        <end position="148"/>
    </location>
</feature>
<keyword evidence="5 7" id="KW-1133">Transmembrane helix</keyword>
<comment type="subcellular location">
    <subcellularLocation>
        <location evidence="1 7">Cell membrane</location>
        <topology evidence="1 7">Multi-pass membrane protein</topology>
    </subcellularLocation>
</comment>
<dbReference type="PANTHER" id="PTHR30193">
    <property type="entry name" value="ABC TRANSPORTER PERMEASE PROTEIN"/>
    <property type="match status" value="1"/>
</dbReference>
<evidence type="ECO:0000256" key="3">
    <source>
        <dbReference type="ARBA" id="ARBA00022475"/>
    </source>
</evidence>
<sequence>MQSEIKPAHIPVPDSAVKSRLAGLFREIWKYRLSYLFMAPFAVSFFLFILVPVMAAVGLSFTYFNTIETPRFSGWDNYQFMLSQDVLLLKHALPNTLTFALLVGPGGYIASFLLAWLIAQIPDRVRIWFVLAFYAPSLAGAVVMNIIWQPMLSGDRIGYLNSFLLKMGWIDEPQLWVLDPKYLMMSMVLVTMWSSMGVGFLAMLAGILNVDRQLYEAARIDGIKSRLQEIWYITIPYMKPQMLFASVMAIVGAFKAGDIGEQLSGLKPTPEYAGHTIHNHISDFGLIRYEMGYAAALSVVLLLMIYGFNRLSWRLFGSKGDE</sequence>
<feature type="domain" description="ABC transmembrane type-1" evidence="8">
    <location>
        <begin position="93"/>
        <end position="312"/>
    </location>
</feature>
<keyword evidence="2 7" id="KW-0813">Transport</keyword>
<feature type="transmembrane region" description="Helical" evidence="7">
    <location>
        <begin position="291"/>
        <end position="309"/>
    </location>
</feature>
<evidence type="ECO:0000256" key="1">
    <source>
        <dbReference type="ARBA" id="ARBA00004651"/>
    </source>
</evidence>
<comment type="similarity">
    <text evidence="7">Belongs to the binding-protein-dependent transport system permease family.</text>
</comment>
<comment type="caution">
    <text evidence="9">The sequence shown here is derived from an EMBL/GenBank/DDBJ whole genome shotgun (WGS) entry which is preliminary data.</text>
</comment>
<evidence type="ECO:0000313" key="10">
    <source>
        <dbReference type="Proteomes" id="UP000565468"/>
    </source>
</evidence>
<proteinExistence type="inferred from homology"/>
<feature type="transmembrane region" description="Helical" evidence="7">
    <location>
        <begin position="35"/>
        <end position="64"/>
    </location>
</feature>
<dbReference type="Pfam" id="PF00528">
    <property type="entry name" value="BPD_transp_1"/>
    <property type="match status" value="1"/>
</dbReference>
<evidence type="ECO:0000256" key="5">
    <source>
        <dbReference type="ARBA" id="ARBA00022989"/>
    </source>
</evidence>
<keyword evidence="3" id="KW-1003">Cell membrane</keyword>
<evidence type="ECO:0000256" key="7">
    <source>
        <dbReference type="RuleBase" id="RU363032"/>
    </source>
</evidence>
<dbReference type="PANTHER" id="PTHR30193:SF37">
    <property type="entry name" value="INNER MEMBRANE ABC TRANSPORTER PERMEASE PROTEIN YCJO"/>
    <property type="match status" value="1"/>
</dbReference>
<keyword evidence="4 7" id="KW-0812">Transmembrane</keyword>
<dbReference type="PROSITE" id="PS50928">
    <property type="entry name" value="ABC_TM1"/>
    <property type="match status" value="1"/>
</dbReference>
<evidence type="ECO:0000256" key="6">
    <source>
        <dbReference type="ARBA" id="ARBA00023136"/>
    </source>
</evidence>
<evidence type="ECO:0000313" key="9">
    <source>
        <dbReference type="EMBL" id="NMO94622.1"/>
    </source>
</evidence>
<dbReference type="InterPro" id="IPR000515">
    <property type="entry name" value="MetI-like"/>
</dbReference>
<keyword evidence="10" id="KW-1185">Reference proteome</keyword>
<evidence type="ECO:0000256" key="2">
    <source>
        <dbReference type="ARBA" id="ARBA00022448"/>
    </source>
</evidence>
<organism evidence="9 10">
    <name type="scientific">Paenibacillus lemnae</name>
    <dbReference type="NCBI Taxonomy" id="1330551"/>
    <lineage>
        <taxon>Bacteria</taxon>
        <taxon>Bacillati</taxon>
        <taxon>Bacillota</taxon>
        <taxon>Bacilli</taxon>
        <taxon>Bacillales</taxon>
        <taxon>Paenibacillaceae</taxon>
        <taxon>Paenibacillus</taxon>
    </lineage>
</organism>
<dbReference type="Gene3D" id="1.10.3720.10">
    <property type="entry name" value="MetI-like"/>
    <property type="match status" value="1"/>
</dbReference>
<dbReference type="AlphaFoldDB" id="A0A848M3E0"/>
<evidence type="ECO:0000256" key="4">
    <source>
        <dbReference type="ARBA" id="ARBA00022692"/>
    </source>
</evidence>
<reference evidence="9 10" key="1">
    <citation type="submission" date="2020-04" db="EMBL/GenBank/DDBJ databases">
        <title>Paenibacillus algicola sp. nov., a novel marine bacterium producing alginate lyase.</title>
        <authorList>
            <person name="Huang H."/>
        </authorList>
    </citation>
    <scope>NUCLEOTIDE SEQUENCE [LARGE SCALE GENOMIC DNA]</scope>
    <source>
        <strain evidence="9 10">L7-75</strain>
    </source>
</reference>
<dbReference type="CDD" id="cd06261">
    <property type="entry name" value="TM_PBP2"/>
    <property type="match status" value="1"/>
</dbReference>
<dbReference type="EMBL" id="JABBPN010000002">
    <property type="protein sequence ID" value="NMO94622.1"/>
    <property type="molecule type" value="Genomic_DNA"/>
</dbReference>
<feature type="transmembrane region" description="Helical" evidence="7">
    <location>
        <begin position="182"/>
        <end position="210"/>
    </location>
</feature>
<dbReference type="SUPFAM" id="SSF161098">
    <property type="entry name" value="MetI-like"/>
    <property type="match status" value="1"/>
</dbReference>
<name>A0A848M3E0_PAELE</name>
<dbReference type="GO" id="GO:0055085">
    <property type="term" value="P:transmembrane transport"/>
    <property type="evidence" value="ECO:0007669"/>
    <property type="project" value="InterPro"/>
</dbReference>
<protein>
    <submittedName>
        <fullName evidence="9">Sugar ABC transporter permease</fullName>
    </submittedName>
</protein>
<dbReference type="InterPro" id="IPR035906">
    <property type="entry name" value="MetI-like_sf"/>
</dbReference>
<dbReference type="GO" id="GO:0005886">
    <property type="term" value="C:plasma membrane"/>
    <property type="evidence" value="ECO:0007669"/>
    <property type="project" value="UniProtKB-SubCell"/>
</dbReference>
<dbReference type="InterPro" id="IPR051393">
    <property type="entry name" value="ABC_transporter_permease"/>
</dbReference>
<feature type="transmembrane region" description="Helical" evidence="7">
    <location>
        <begin position="97"/>
        <end position="118"/>
    </location>
</feature>
<keyword evidence="6 7" id="KW-0472">Membrane</keyword>
<accession>A0A848M3E0</accession>
<evidence type="ECO:0000259" key="8">
    <source>
        <dbReference type="PROSITE" id="PS50928"/>
    </source>
</evidence>